<evidence type="ECO:0000256" key="7">
    <source>
        <dbReference type="HAMAP-Rule" id="MF_03195"/>
    </source>
</evidence>
<dbReference type="InterPro" id="IPR050139">
    <property type="entry name" value="GMP_reductase"/>
</dbReference>
<feature type="binding site" evidence="7">
    <location>
        <begin position="289"/>
        <end position="291"/>
    </location>
    <ligand>
        <name>GMP</name>
        <dbReference type="ChEBI" id="CHEBI:58115"/>
    </ligand>
</feature>
<keyword evidence="5 7" id="KW-0560">Oxidoreductase</keyword>
<evidence type="ECO:0000256" key="6">
    <source>
        <dbReference type="ARBA" id="ARBA00048616"/>
    </source>
</evidence>
<dbReference type="PROSITE" id="PS00487">
    <property type="entry name" value="IMP_DH_GMP_RED"/>
    <property type="match status" value="1"/>
</dbReference>
<dbReference type="SUPFAM" id="SSF51412">
    <property type="entry name" value="Inosine monophosphate dehydrogenase (IMPDH)"/>
    <property type="match status" value="1"/>
</dbReference>
<organism evidence="11">
    <name type="scientific">Tetraodon nigroviridis</name>
    <name type="common">Spotted green pufferfish</name>
    <name type="synonym">Chelonodon nigroviridis</name>
    <dbReference type="NCBI Taxonomy" id="99883"/>
    <lineage>
        <taxon>Eukaryota</taxon>
        <taxon>Metazoa</taxon>
        <taxon>Chordata</taxon>
        <taxon>Craniata</taxon>
        <taxon>Vertebrata</taxon>
        <taxon>Euteleostomi</taxon>
        <taxon>Actinopterygii</taxon>
        <taxon>Neopterygii</taxon>
        <taxon>Teleostei</taxon>
        <taxon>Neoteleostei</taxon>
        <taxon>Acanthomorphata</taxon>
        <taxon>Eupercaria</taxon>
        <taxon>Tetraodontiformes</taxon>
        <taxon>Tetradontoidea</taxon>
        <taxon>Tetraodontidae</taxon>
        <taxon>Tetraodon</taxon>
    </lineage>
</organism>
<feature type="active site" description="Proton donor/acceptor" evidence="7">
    <location>
        <position position="209"/>
    </location>
</feature>
<feature type="binding site" evidence="7 9">
    <location>
        <position position="204"/>
    </location>
    <ligand>
        <name>K(+)</name>
        <dbReference type="ChEBI" id="CHEBI:29103"/>
    </ligand>
</feature>
<feature type="binding site" evidence="7">
    <location>
        <position position="210"/>
    </location>
    <ligand>
        <name>K(+)</name>
        <dbReference type="ChEBI" id="CHEBI:29103"/>
    </ligand>
</feature>
<keyword evidence="3 7" id="KW-0521">NADP</keyword>
<dbReference type="OrthoDB" id="418595at2759"/>
<reference evidence="11" key="1">
    <citation type="journal article" date="2004" name="Nature">
        <title>Genome duplication in the teleost fish Tetraodon nigroviridis reveals the early vertebrate proto-karyotype.</title>
        <authorList>
            <person name="Jaillon O."/>
            <person name="Aury J.-M."/>
            <person name="Brunet F."/>
            <person name="Petit J.-L."/>
            <person name="Stange-Thomann N."/>
            <person name="Mauceli E."/>
            <person name="Bouneau L."/>
            <person name="Fischer C."/>
            <person name="Ozouf-Costaz C."/>
            <person name="Bernot A."/>
            <person name="Nicaud S."/>
            <person name="Jaffe D."/>
            <person name="Fisher S."/>
            <person name="Lutfalla G."/>
            <person name="Dossat C."/>
            <person name="Segurens B."/>
            <person name="Dasilva C."/>
            <person name="Salanoubat M."/>
            <person name="Levy M."/>
            <person name="Boudet N."/>
            <person name="Castellano S."/>
            <person name="Anthouard V."/>
            <person name="Jubin C."/>
            <person name="Castelli V."/>
            <person name="Katinka M."/>
            <person name="Vacherie B."/>
            <person name="Biemont C."/>
            <person name="Skalli Z."/>
            <person name="Cattolico L."/>
            <person name="Poulain J."/>
            <person name="De Berardinis V."/>
            <person name="Cruaud C."/>
            <person name="Duprat S."/>
            <person name="Brottier P."/>
            <person name="Coutanceau J.-P."/>
            <person name="Gouzy J."/>
            <person name="Parra G."/>
            <person name="Lardier G."/>
            <person name="Chapple C."/>
            <person name="McKernan K.J."/>
            <person name="McEwan P."/>
            <person name="Bosak S."/>
            <person name="Kellis M."/>
            <person name="Volff J.-N."/>
            <person name="Guigo R."/>
            <person name="Zody M.C."/>
            <person name="Mesirov J."/>
            <person name="Lindblad-Toh K."/>
            <person name="Birren B."/>
            <person name="Nusbaum C."/>
            <person name="Kahn D."/>
            <person name="Robinson-Rechavi M."/>
            <person name="Laudet V."/>
            <person name="Schachter V."/>
            <person name="Quetier F."/>
            <person name="Saurin W."/>
            <person name="Scarpelli C."/>
            <person name="Wincker P."/>
            <person name="Lander E.S."/>
            <person name="Weissenbach J."/>
            <person name="Roest Crollius H."/>
        </authorList>
    </citation>
    <scope>NUCLEOTIDE SEQUENCE [LARGE SCALE GENOMIC DNA]</scope>
</reference>
<keyword evidence="4 7" id="KW-0630">Potassium</keyword>
<accession>Q4S0S8</accession>
<feature type="binding site" evidence="7">
    <location>
        <begin position="342"/>
        <end position="345"/>
    </location>
    <ligand>
        <name>NADP(+)</name>
        <dbReference type="ChEBI" id="CHEBI:58349"/>
        <note>ligand shared between two neighboring subunits</note>
    </ligand>
</feature>
<feature type="binding site" evidence="7">
    <location>
        <position position="207"/>
    </location>
    <ligand>
        <name>K(+)</name>
        <dbReference type="ChEBI" id="CHEBI:29103"/>
    </ligand>
</feature>
<proteinExistence type="inferred from homology"/>
<feature type="domain" description="IMP dehydrogenase/GMP reductase" evidence="10">
    <location>
        <begin position="173"/>
        <end position="366"/>
    </location>
</feature>
<gene>
    <name evidence="7" type="primary">GMPR</name>
    <name evidence="11" type="ORF">GSTENG00025886001</name>
</gene>
<feature type="binding site" description="in other chain" evidence="7">
    <location>
        <begin position="122"/>
        <end position="124"/>
    </location>
    <ligand>
        <name>NADP(+)</name>
        <dbReference type="ChEBI" id="CHEBI:58349"/>
        <note>ligand shared between two neighboring subunits</note>
    </ligand>
</feature>
<dbReference type="GO" id="GO:0006144">
    <property type="term" value="P:purine nucleobase metabolic process"/>
    <property type="evidence" value="ECO:0007669"/>
    <property type="project" value="UniProtKB-KW"/>
</dbReference>
<reference evidence="11" key="2">
    <citation type="submission" date="2004-02" db="EMBL/GenBank/DDBJ databases">
        <authorList>
            <consortium name="Genoscope"/>
            <consortium name="Whitehead Institute Centre for Genome Research"/>
        </authorList>
    </citation>
    <scope>NUCLEOTIDE SEQUENCE</scope>
</reference>
<dbReference type="PANTHER" id="PTHR43170:SF4">
    <property type="entry name" value="GMP REDUCTASE 2"/>
    <property type="match status" value="1"/>
</dbReference>
<feature type="binding site" description="in other chain" evidence="7">
    <location>
        <begin position="201"/>
        <end position="202"/>
    </location>
    <ligand>
        <name>NADP(+)</name>
        <dbReference type="ChEBI" id="CHEBI:58349"/>
        <note>ligand shared between two neighboring subunits</note>
    </ligand>
</feature>
<evidence type="ECO:0000256" key="1">
    <source>
        <dbReference type="ARBA" id="ARBA00022631"/>
    </source>
</evidence>
<dbReference type="CDD" id="cd00381">
    <property type="entry name" value="IMPDH"/>
    <property type="match status" value="1"/>
</dbReference>
<dbReference type="InterPro" id="IPR005993">
    <property type="entry name" value="GMPR"/>
</dbReference>
<dbReference type="SMART" id="SM01240">
    <property type="entry name" value="IMPDH"/>
    <property type="match status" value="1"/>
</dbReference>
<feature type="domain" description="IMP dehydrogenase/GMP reductase" evidence="10">
    <location>
        <begin position="38"/>
        <end position="150"/>
    </location>
</feature>
<dbReference type="HAMAP" id="MF_00596">
    <property type="entry name" value="GMP_reduct_type1"/>
    <property type="match status" value="1"/>
</dbReference>
<feature type="binding site" evidence="7">
    <location>
        <begin position="240"/>
        <end position="242"/>
    </location>
    <ligand>
        <name>GMP</name>
        <dbReference type="ChEBI" id="CHEBI:58115"/>
    </ligand>
</feature>
<dbReference type="Gene3D" id="3.20.20.70">
    <property type="entry name" value="Aldolase class I"/>
    <property type="match status" value="1"/>
</dbReference>
<comment type="caution">
    <text evidence="11">The sequence shown here is derived from an EMBL/GenBank/DDBJ whole genome shotgun (WGS) entry which is preliminary data.</text>
</comment>
<protein>
    <recommendedName>
        <fullName evidence="7">GMP reductase</fullName>
        <shortName evidence="7">GMPR</shortName>
        <ecNumber evidence="7">1.7.1.7</ecNumber>
    </recommendedName>
    <alternativeName>
        <fullName evidence="7">Guanosine 5'-monophosphate oxidoreductase</fullName>
        <shortName evidence="7">Guanosine monophosphate reductase</shortName>
    </alternativeName>
</protein>
<dbReference type="GO" id="GO:0046872">
    <property type="term" value="F:metal ion binding"/>
    <property type="evidence" value="ECO:0007669"/>
    <property type="project" value="UniProtKB-KW"/>
</dbReference>
<keyword evidence="2 7" id="KW-0479">Metal-binding</keyword>
<dbReference type="KEGG" id="tng:GSTEN00025886G001"/>
<dbReference type="AlphaFoldDB" id="Q4S0S8"/>
<dbReference type="InterPro" id="IPR001093">
    <property type="entry name" value="IMP_DH_GMPRt"/>
</dbReference>
<dbReference type="Pfam" id="PF00478">
    <property type="entry name" value="IMPDH"/>
    <property type="match status" value="2"/>
</dbReference>
<dbReference type="GO" id="GO:0003920">
    <property type="term" value="F:GMP reductase activity"/>
    <property type="evidence" value="ECO:0007669"/>
    <property type="project" value="UniProtKB-UniRule"/>
</dbReference>
<evidence type="ECO:0000256" key="4">
    <source>
        <dbReference type="ARBA" id="ARBA00022958"/>
    </source>
</evidence>
<dbReference type="GO" id="GO:1902560">
    <property type="term" value="C:GMP reductase complex"/>
    <property type="evidence" value="ECO:0007669"/>
    <property type="project" value="InterPro"/>
</dbReference>
<dbReference type="InterPro" id="IPR013785">
    <property type="entry name" value="Aldolase_TIM"/>
</dbReference>
<evidence type="ECO:0000259" key="10">
    <source>
        <dbReference type="Pfam" id="PF00478"/>
    </source>
</evidence>
<name>Q4S0S8_TETNG</name>
<feature type="binding site" evidence="7 9">
    <location>
        <position position="202"/>
    </location>
    <ligand>
        <name>K(+)</name>
        <dbReference type="ChEBI" id="CHEBI:29103"/>
    </ligand>
</feature>
<evidence type="ECO:0000256" key="2">
    <source>
        <dbReference type="ARBA" id="ARBA00022723"/>
    </source>
</evidence>
<feature type="binding site" evidence="7">
    <location>
        <begin position="263"/>
        <end position="264"/>
    </location>
    <ligand>
        <name>GMP</name>
        <dbReference type="ChEBI" id="CHEBI:58115"/>
    </ligand>
</feature>
<keyword evidence="1 7" id="KW-0659">Purine metabolism</keyword>
<comment type="catalytic activity">
    <reaction evidence="6 7">
        <text>IMP + NH4(+) + NADP(+) = GMP + NADPH + 2 H(+)</text>
        <dbReference type="Rhea" id="RHEA:17185"/>
        <dbReference type="ChEBI" id="CHEBI:15378"/>
        <dbReference type="ChEBI" id="CHEBI:28938"/>
        <dbReference type="ChEBI" id="CHEBI:57783"/>
        <dbReference type="ChEBI" id="CHEBI:58053"/>
        <dbReference type="ChEBI" id="CHEBI:58115"/>
        <dbReference type="ChEBI" id="CHEBI:58349"/>
        <dbReference type="EC" id="1.7.1.7"/>
    </reaction>
</comment>
<dbReference type="EC" id="1.7.1.7" evidence="7"/>
<evidence type="ECO:0000313" key="11">
    <source>
        <dbReference type="EMBL" id="CAG05754.1"/>
    </source>
</evidence>
<comment type="caution">
    <text evidence="7">Lacks conserved residue(s) required for the propagation of feature annotation.</text>
</comment>
<feature type="active site" description="Thioimidate intermediate" evidence="7 8">
    <location>
        <position position="207"/>
    </location>
</feature>
<dbReference type="InterPro" id="IPR015875">
    <property type="entry name" value="IMP_DH/GMP_Rdtase_CS"/>
</dbReference>
<feature type="binding site" description="in other chain" evidence="7">
    <location>
        <begin position="306"/>
        <end position="307"/>
    </location>
    <ligand>
        <name>NADP(+)</name>
        <dbReference type="ChEBI" id="CHEBI:58349"/>
        <note>ligand shared between two neighboring subunits</note>
    </ligand>
</feature>
<dbReference type="EMBL" id="CAAE01014779">
    <property type="protein sequence ID" value="CAG05754.1"/>
    <property type="molecule type" value="Genomic_DNA"/>
</dbReference>
<evidence type="ECO:0000256" key="5">
    <source>
        <dbReference type="ARBA" id="ARBA00023002"/>
    </source>
</evidence>
<comment type="subunit">
    <text evidence="7">Homotetramer.</text>
</comment>
<sequence>MLVTFEEVSELNWTLNLCYRCQVDLMRSFTFRNSKGSYCGIPIIAANMDTVGTFEMALALHQFTLFTAIHKHYSVDDWAEFAAKHPECVKSVAVSTGTGETDFERISAILAAVPELQYICVDVANGYSEHFVHFVKDVREKFPSHTIMVGPLPPRPRQRRADANAALLHRRISVCQAGNVVTGEMVEELILAGADIIKVGIGPGSVCTTRKKTGVGYPQLSAVIECADAAHGLGGHIISDGGCTCPGDVSKAFGAGADFVMLGGMLAGHSESGGDIIEKSGKKYKLFYGMSSDTAMRKHAGGVAEYRSASASCGASEGKTVEVPYKGPVEVTIRDVLGGVRSTCTYVGAGKLKELSRRTTFIRVTQQLNTVYGNDG</sequence>
<comment type="function">
    <text evidence="7">Catalyzes the irreversible NADPH-dependent deamination of GMP to IMP. It functions in the conversion of nucleobase, nucleoside and nucleotide derivatives of G to A nucleotides, and in maintaining the intracellular balance of A and G nucleotides.</text>
</comment>
<dbReference type="PANTHER" id="PTHR43170">
    <property type="entry name" value="GMP REDUCTASE"/>
    <property type="match status" value="1"/>
</dbReference>
<evidence type="ECO:0000256" key="9">
    <source>
        <dbReference type="PIRSR" id="PIRSR000235-3"/>
    </source>
</evidence>
<evidence type="ECO:0000256" key="8">
    <source>
        <dbReference type="PIRSR" id="PIRSR000235-1"/>
    </source>
</evidence>
<evidence type="ECO:0000256" key="3">
    <source>
        <dbReference type="ARBA" id="ARBA00022857"/>
    </source>
</evidence>
<feature type="binding site" description="in other chain" evidence="7">
    <location>
        <position position="71"/>
    </location>
    <ligand>
        <name>NADP(+)</name>
        <dbReference type="ChEBI" id="CHEBI:58349"/>
        <note>ligand shared between two neighboring subunits</note>
    </ligand>
</feature>
<feature type="binding site" description="in other chain" evidence="7">
    <location>
        <position position="290"/>
    </location>
    <ligand>
        <name>NADP(+)</name>
        <dbReference type="ChEBI" id="CHEBI:58349"/>
        <note>ligand shared between two neighboring subunits</note>
    </ligand>
</feature>
<comment type="similarity">
    <text evidence="7">Belongs to the IMPDH/GMPR family. GuaC type 1 subfamily.</text>
</comment>
<dbReference type="GO" id="GO:0006163">
    <property type="term" value="P:purine nucleotide metabolic process"/>
    <property type="evidence" value="ECO:0007669"/>
    <property type="project" value="UniProtKB-UniRule"/>
</dbReference>
<dbReference type="PIRSF" id="PIRSF000235">
    <property type="entry name" value="GMP_reductase"/>
    <property type="match status" value="1"/>
</dbReference>